<dbReference type="EMBL" id="JRKL02002153">
    <property type="protein sequence ID" value="KAF3960226.1"/>
    <property type="molecule type" value="Genomic_DNA"/>
</dbReference>
<dbReference type="AlphaFoldDB" id="A0A8J4RA56"/>
<organism evidence="1 2">
    <name type="scientific">Castanea mollissima</name>
    <name type="common">Chinese chestnut</name>
    <dbReference type="NCBI Taxonomy" id="60419"/>
    <lineage>
        <taxon>Eukaryota</taxon>
        <taxon>Viridiplantae</taxon>
        <taxon>Streptophyta</taxon>
        <taxon>Embryophyta</taxon>
        <taxon>Tracheophyta</taxon>
        <taxon>Spermatophyta</taxon>
        <taxon>Magnoliopsida</taxon>
        <taxon>eudicotyledons</taxon>
        <taxon>Gunneridae</taxon>
        <taxon>Pentapetalae</taxon>
        <taxon>rosids</taxon>
        <taxon>fabids</taxon>
        <taxon>Fagales</taxon>
        <taxon>Fagaceae</taxon>
        <taxon>Castanea</taxon>
    </lineage>
</organism>
<comment type="caution">
    <text evidence="1">The sequence shown here is derived from an EMBL/GenBank/DDBJ whole genome shotgun (WGS) entry which is preliminary data.</text>
</comment>
<dbReference type="Proteomes" id="UP000737018">
    <property type="component" value="Unassembled WGS sequence"/>
</dbReference>
<accession>A0A8J4RA56</accession>
<sequence>MGGAGVILASSHNAIAIMQGRRTHKLWSGVIYELQFSAKSLFRNPYTQDGKKWSEWSILEPNIFLGASS</sequence>
<keyword evidence="2" id="KW-1185">Reference proteome</keyword>
<reference evidence="1" key="1">
    <citation type="submission" date="2020-03" db="EMBL/GenBank/DDBJ databases">
        <title>Castanea mollissima Vanexum genome sequencing.</title>
        <authorList>
            <person name="Staton M."/>
        </authorList>
    </citation>
    <scope>NUCLEOTIDE SEQUENCE</scope>
    <source>
        <tissue evidence="1">Leaf</tissue>
    </source>
</reference>
<name>A0A8J4RA56_9ROSI</name>
<proteinExistence type="predicted"/>
<evidence type="ECO:0000313" key="2">
    <source>
        <dbReference type="Proteomes" id="UP000737018"/>
    </source>
</evidence>
<protein>
    <submittedName>
        <fullName evidence="1">Uncharacterized protein</fullName>
    </submittedName>
</protein>
<gene>
    <name evidence="1" type="ORF">CMV_015047</name>
</gene>
<evidence type="ECO:0000313" key="1">
    <source>
        <dbReference type="EMBL" id="KAF3960226.1"/>
    </source>
</evidence>